<dbReference type="Pfam" id="PF08447">
    <property type="entry name" value="PAS_3"/>
    <property type="match status" value="1"/>
</dbReference>
<dbReference type="Proteomes" id="UP000179797">
    <property type="component" value="Unassembled WGS sequence"/>
</dbReference>
<dbReference type="InterPro" id="IPR005467">
    <property type="entry name" value="His_kinase_dom"/>
</dbReference>
<proteinExistence type="predicted"/>
<dbReference type="SMART" id="SM00086">
    <property type="entry name" value="PAC"/>
    <property type="match status" value="1"/>
</dbReference>
<dbReference type="InterPro" id="IPR035965">
    <property type="entry name" value="PAS-like_dom_sf"/>
</dbReference>
<dbReference type="InterPro" id="IPR015943">
    <property type="entry name" value="WD40/YVTN_repeat-like_dom_sf"/>
</dbReference>
<organism evidence="13 14">
    <name type="scientific">Flammeovirga pacifica</name>
    <dbReference type="NCBI Taxonomy" id="915059"/>
    <lineage>
        <taxon>Bacteria</taxon>
        <taxon>Pseudomonadati</taxon>
        <taxon>Bacteroidota</taxon>
        <taxon>Cytophagia</taxon>
        <taxon>Cytophagales</taxon>
        <taxon>Flammeovirgaceae</taxon>
        <taxon>Flammeovirga</taxon>
    </lineage>
</organism>
<dbReference type="CDD" id="cd16917">
    <property type="entry name" value="HATPase_UhpB-NarQ-NarX-like"/>
    <property type="match status" value="1"/>
</dbReference>
<dbReference type="InterPro" id="IPR011110">
    <property type="entry name" value="Reg_prop"/>
</dbReference>
<evidence type="ECO:0000256" key="5">
    <source>
        <dbReference type="ARBA" id="ARBA00022741"/>
    </source>
</evidence>
<dbReference type="Pfam" id="PF07495">
    <property type="entry name" value="Y_Y_Y"/>
    <property type="match status" value="1"/>
</dbReference>
<evidence type="ECO:0000259" key="11">
    <source>
        <dbReference type="PROSITE" id="PS50112"/>
    </source>
</evidence>
<dbReference type="InterPro" id="IPR013783">
    <property type="entry name" value="Ig-like_fold"/>
</dbReference>
<dbReference type="Pfam" id="PF07494">
    <property type="entry name" value="Reg_prop"/>
    <property type="match status" value="1"/>
</dbReference>
<dbReference type="PANTHER" id="PTHR24421:SF10">
    <property type="entry name" value="NITRATE_NITRITE SENSOR PROTEIN NARQ"/>
    <property type="match status" value="1"/>
</dbReference>
<sequence length="1125" mass="130535">MNPFIPINEYEIKTWTQIQDTPIDRVFSIAQDTSGYLWIGSDRGLLKFDGATVKVINLSTDPIIETESIKLVEIDANNQLWFATNRGLFYLKDDEIVQVYDENGGKLKRVNNMFSDKNGGIWFACNRSIFSLKNGKLIKYKYPNKALFRIFPSDEEGKLLILHTYVKKQHSIIYKWNSVTNETELMTKKPIDMMAYTVKEHNGELLIGGQWGELCRYNSISGKLIYWLGKNKSKQVIRKILVQKNGAIWAGGEGLHRVYNNKVETIYDKDGLTYHKMLTIFLDRDGNLWAGATAGLNYLSNTPFLELPKSKEAINASFCEPVIIDDQIVFGSEANGVFTFNGKEIVKLKSENFIGEEIYKTAKSNSGNLLLSTNKGGFEVKIENDQLKLIKRICSTETMDLFQLSDGEYIINNRKGFYITKKDSLIKLKPPFYHIENLSKTLGKDWLTTSLGVYIVEGDTLRPFNKHSSLTKYIVDVSIDNDSSLWVGTYGSGLLQIKNENEVIHYDTRTNLPANQSMMIAMSKPQGKWFFVTHKRQPYMQEIIPVMKNGKQVMNLGKKFKWNFAEGAFHEIGYNPYFIKLHSQLYLLAKENLYEFRPKKVYYSSPKVVLQEVVTNGKKMDSFPSTYKADSKQIEFHLSTLDFTQHGNLNYEYKIEGYDNDWLSMGNRAVAYYNNLPAGKYTFYARLKNSDNSYTYLQKSYSFVKEEYWYKTLTAKITYILIFLFVVFVIFQWRVKVIKLQRENLQIKVDERTQELKFLNDNLEELVENRTQEISHLNHDLMKSKERLNYALEATKDGIWDYNIINDELILSDASAHLLGYELKDCDRKTGILPFVYPDDRSLWITTYEELRKQKLIDEIEDQEFRFYHKNGNIVWILVKSKIVERDHYGDPQRVVGTYIDVTEKKRKTQEILEAIILTEDNERQRISKDIHDGLQQTLTISSLNFQSFKKKLDNIPPEILEKFNTGWDYLQKSIVESRTVAHTLMPKAIVDFGIISAFDSLITEVDKSTEEMEFNFFHNFDDHLIENYQIKITLYRILQEGINNIFKYSKASKVDIQLKNYDDIYMLTIEDNGVGFDAINVIKKNSGLGFKGMKNRLDAIGGFLEIESREGRGTTLLIEINKNF</sequence>
<dbReference type="PROSITE" id="PS50112">
    <property type="entry name" value="PAS"/>
    <property type="match status" value="1"/>
</dbReference>
<dbReference type="PROSITE" id="PS50113">
    <property type="entry name" value="PAC"/>
    <property type="match status" value="1"/>
</dbReference>
<dbReference type="SUPFAM" id="SSF63829">
    <property type="entry name" value="Calcium-dependent phosphotriesterase"/>
    <property type="match status" value="2"/>
</dbReference>
<evidence type="ECO:0000256" key="8">
    <source>
        <dbReference type="ARBA" id="ARBA00023012"/>
    </source>
</evidence>
<dbReference type="SUPFAM" id="SSF55874">
    <property type="entry name" value="ATPase domain of HSP90 chaperone/DNA topoisomerase II/histidine kinase"/>
    <property type="match status" value="1"/>
</dbReference>
<dbReference type="Gene3D" id="1.20.5.1930">
    <property type="match status" value="1"/>
</dbReference>
<dbReference type="Pfam" id="PF02518">
    <property type="entry name" value="HATPase_c"/>
    <property type="match status" value="1"/>
</dbReference>
<evidence type="ECO:0000256" key="6">
    <source>
        <dbReference type="ARBA" id="ARBA00022777"/>
    </source>
</evidence>
<dbReference type="Pfam" id="PF07730">
    <property type="entry name" value="HisKA_3"/>
    <property type="match status" value="1"/>
</dbReference>
<keyword evidence="14" id="KW-1185">Reference proteome</keyword>
<evidence type="ECO:0000256" key="7">
    <source>
        <dbReference type="ARBA" id="ARBA00022840"/>
    </source>
</evidence>
<dbReference type="GO" id="GO:0000155">
    <property type="term" value="F:phosphorelay sensor kinase activity"/>
    <property type="evidence" value="ECO:0007669"/>
    <property type="project" value="InterPro"/>
</dbReference>
<accession>A0A1S1Z1T2</accession>
<evidence type="ECO:0000256" key="9">
    <source>
        <dbReference type="SAM" id="Coils"/>
    </source>
</evidence>
<keyword evidence="5" id="KW-0547">Nucleotide-binding</keyword>
<keyword evidence="9" id="KW-0175">Coiled coil</keyword>
<keyword evidence="8" id="KW-0902">Two-component regulatory system</keyword>
<comment type="catalytic activity">
    <reaction evidence="1">
        <text>ATP + protein L-histidine = ADP + protein N-phospho-L-histidine.</text>
        <dbReference type="EC" id="2.7.13.3"/>
    </reaction>
</comment>
<dbReference type="SMART" id="SM00387">
    <property type="entry name" value="HATPase_c"/>
    <property type="match status" value="1"/>
</dbReference>
<dbReference type="InterPro" id="IPR001610">
    <property type="entry name" value="PAC"/>
</dbReference>
<dbReference type="Gene3D" id="3.30.565.10">
    <property type="entry name" value="Histidine kinase-like ATPase, C-terminal domain"/>
    <property type="match status" value="1"/>
</dbReference>
<evidence type="ECO:0000259" key="10">
    <source>
        <dbReference type="PROSITE" id="PS50109"/>
    </source>
</evidence>
<evidence type="ECO:0000256" key="3">
    <source>
        <dbReference type="ARBA" id="ARBA00022553"/>
    </source>
</evidence>
<dbReference type="EMBL" id="JRYR02000001">
    <property type="protein sequence ID" value="OHX67065.1"/>
    <property type="molecule type" value="Genomic_DNA"/>
</dbReference>
<dbReference type="Gene3D" id="2.60.40.10">
    <property type="entry name" value="Immunoglobulins"/>
    <property type="match status" value="1"/>
</dbReference>
<feature type="domain" description="PAC" evidence="12">
    <location>
        <begin position="861"/>
        <end position="914"/>
    </location>
</feature>
<dbReference type="PROSITE" id="PS50109">
    <property type="entry name" value="HIS_KIN"/>
    <property type="match status" value="1"/>
</dbReference>
<feature type="coiled-coil region" evidence="9">
    <location>
        <begin position="742"/>
        <end position="780"/>
    </location>
</feature>
<name>A0A1S1Z1T2_FLAPC</name>
<dbReference type="InterPro" id="IPR003594">
    <property type="entry name" value="HATPase_dom"/>
</dbReference>
<keyword evidence="3" id="KW-0597">Phosphoprotein</keyword>
<evidence type="ECO:0000256" key="4">
    <source>
        <dbReference type="ARBA" id="ARBA00022679"/>
    </source>
</evidence>
<dbReference type="InterPro" id="IPR000014">
    <property type="entry name" value="PAS"/>
</dbReference>
<feature type="domain" description="PAS" evidence="11">
    <location>
        <begin position="784"/>
        <end position="855"/>
    </location>
</feature>
<dbReference type="CDD" id="cd00130">
    <property type="entry name" value="PAS"/>
    <property type="match status" value="1"/>
</dbReference>
<dbReference type="AlphaFoldDB" id="A0A1S1Z1T2"/>
<dbReference type="GO" id="GO:0046983">
    <property type="term" value="F:protein dimerization activity"/>
    <property type="evidence" value="ECO:0007669"/>
    <property type="project" value="InterPro"/>
</dbReference>
<dbReference type="PANTHER" id="PTHR24421">
    <property type="entry name" value="NITRATE/NITRITE SENSOR PROTEIN NARX-RELATED"/>
    <property type="match status" value="1"/>
</dbReference>
<dbReference type="InterPro" id="IPR000700">
    <property type="entry name" value="PAS-assoc_C"/>
</dbReference>
<keyword evidence="4" id="KW-0808">Transferase</keyword>
<reference evidence="13 14" key="1">
    <citation type="journal article" date="2012" name="Int. J. Syst. Evol. Microbiol.">
        <title>Flammeovirga pacifica sp. nov., isolated from deep-sea sediment.</title>
        <authorList>
            <person name="Xu H."/>
            <person name="Fu Y."/>
            <person name="Yang N."/>
            <person name="Ding Z."/>
            <person name="Lai Q."/>
            <person name="Zeng R."/>
        </authorList>
    </citation>
    <scope>NUCLEOTIDE SEQUENCE [LARGE SCALE GENOMIC DNA]</scope>
    <source>
        <strain evidence="14">DSM 24597 / LMG 26175 / WPAGA1</strain>
    </source>
</reference>
<keyword evidence="6" id="KW-0418">Kinase</keyword>
<evidence type="ECO:0000313" key="14">
    <source>
        <dbReference type="Proteomes" id="UP000179797"/>
    </source>
</evidence>
<evidence type="ECO:0000256" key="1">
    <source>
        <dbReference type="ARBA" id="ARBA00000085"/>
    </source>
</evidence>
<gene>
    <name evidence="13" type="ORF">NH26_12285</name>
</gene>
<dbReference type="GO" id="GO:0016020">
    <property type="term" value="C:membrane"/>
    <property type="evidence" value="ECO:0007669"/>
    <property type="project" value="InterPro"/>
</dbReference>
<comment type="caution">
    <text evidence="13">The sequence shown here is derived from an EMBL/GenBank/DDBJ whole genome shotgun (WGS) entry which is preliminary data.</text>
</comment>
<dbReference type="NCBIfam" id="TIGR00229">
    <property type="entry name" value="sensory_box"/>
    <property type="match status" value="1"/>
</dbReference>
<dbReference type="InterPro" id="IPR036890">
    <property type="entry name" value="HATPase_C_sf"/>
</dbReference>
<dbReference type="InterPro" id="IPR011712">
    <property type="entry name" value="Sig_transdc_His_kin_sub3_dim/P"/>
</dbReference>
<evidence type="ECO:0000256" key="2">
    <source>
        <dbReference type="ARBA" id="ARBA00012438"/>
    </source>
</evidence>
<protein>
    <recommendedName>
        <fullName evidence="2">histidine kinase</fullName>
        <ecNumber evidence="2">2.7.13.3</ecNumber>
    </recommendedName>
</protein>
<dbReference type="Gene3D" id="3.30.450.20">
    <property type="entry name" value="PAS domain"/>
    <property type="match status" value="1"/>
</dbReference>
<dbReference type="InterPro" id="IPR011123">
    <property type="entry name" value="Y_Y_Y"/>
</dbReference>
<dbReference type="InterPro" id="IPR050482">
    <property type="entry name" value="Sensor_HK_TwoCompSys"/>
</dbReference>
<feature type="domain" description="Histidine kinase" evidence="10">
    <location>
        <begin position="1035"/>
        <end position="1125"/>
    </location>
</feature>
<dbReference type="OrthoDB" id="5241784at2"/>
<dbReference type="EC" id="2.7.13.3" evidence="2"/>
<dbReference type="GO" id="GO:0005524">
    <property type="term" value="F:ATP binding"/>
    <property type="evidence" value="ECO:0007669"/>
    <property type="project" value="UniProtKB-KW"/>
</dbReference>
<evidence type="ECO:0000259" key="12">
    <source>
        <dbReference type="PROSITE" id="PS50113"/>
    </source>
</evidence>
<evidence type="ECO:0000313" key="13">
    <source>
        <dbReference type="EMBL" id="OHX67065.1"/>
    </source>
</evidence>
<dbReference type="InterPro" id="IPR013655">
    <property type="entry name" value="PAS_fold_3"/>
</dbReference>
<keyword evidence="7" id="KW-0067">ATP-binding</keyword>
<dbReference type="Gene3D" id="2.130.10.10">
    <property type="entry name" value="YVTN repeat-like/Quinoprotein amine dehydrogenase"/>
    <property type="match status" value="2"/>
</dbReference>
<dbReference type="STRING" id="915059.NH26_12285"/>
<dbReference type="SUPFAM" id="SSF55785">
    <property type="entry name" value="PYP-like sensor domain (PAS domain)"/>
    <property type="match status" value="1"/>
</dbReference>